<sequence length="814" mass="91058">MMKRTILIITIFILIFSTSINASYQNLFEGYGSQASSGPGALFYNPAMLGYKYAPMLDINLLKTGFEFGNNFLSLDLWNEYAIKDTLKQADKDTLLMNIPSSGFLIHQRLNANLLGLKIGGFAIAPRIVQGVSTNFSKDLIDLGLNGNQLGKIYDFSTSDYGAILYGEVSVGYGQPIKLNNKHNLYVGASFSYLYGVAYFDVTKNTAYLNSDSNFYQSTDTVSFRLCVNPKGNPGFGMNLGFAYDISNSFTAGISLKNAYSFINWDADSIDFSDSSDVFNNGAILIGEGIINLDSINLYKLIDMYLSGDSINGDSIFNKFIDTTFSKSYAPFTTHLPPILNIGAVWRGIYSPWKLSFNYEQGFSNTPLSSVIPKFTLEGEYAIGRFLPVRAGIGIGGKELIEYSLGLGLELPFAYIDLGASNHRGLFYGLKGISTELNFGFRSPIWSNINCIIKDSTTGKPLVADYTVTYGDGKTFTRTTNADGKFGFHTYSPDVKIQIKRKDFETKTVELSLEPKESVQKTILMQPSTGLLICRVIDKLSGKPIAFAPVNIVSSKLYKAKSDSTGTTKFNLLEGDYNIRIHLKDYVPFDKSIKIHKAKSLTEICELKINKGYLVGKAQNAKTKAGVACEITLLDSTLKKFKVINTDKNGIYRVLLPSGKYTMKVKPLVKHYIKQEIQVEIKPAETTQKNINLLKKRMKFTFRNINFDLNKATIKPESYPILDSLGMIMVQNPSIIVKISGHTDTRGSSRYNMRLSRRRAYAVKMYIVKHFNIPKSRIISRGYGESRPLVYPERTESDYAKNRRVEFEVLREMK</sequence>
<comment type="subcellular location">
    <subcellularLocation>
        <location evidence="1">Cell outer membrane</location>
    </subcellularLocation>
</comment>
<dbReference type="Pfam" id="PF00691">
    <property type="entry name" value="OmpA"/>
    <property type="match status" value="1"/>
</dbReference>
<organism evidence="6 7">
    <name type="scientific">candidate division TA06 bacterium</name>
    <dbReference type="NCBI Taxonomy" id="2250710"/>
    <lineage>
        <taxon>Bacteria</taxon>
        <taxon>Bacteria division TA06</taxon>
    </lineage>
</organism>
<name>A0A660S8Q8_UNCT6</name>
<evidence type="ECO:0000256" key="3">
    <source>
        <dbReference type="ARBA" id="ARBA00023237"/>
    </source>
</evidence>
<dbReference type="InterPro" id="IPR050330">
    <property type="entry name" value="Bact_OuterMem_StrucFunc"/>
</dbReference>
<dbReference type="InterPro" id="IPR006665">
    <property type="entry name" value="OmpA-like"/>
</dbReference>
<evidence type="ECO:0000256" key="2">
    <source>
        <dbReference type="ARBA" id="ARBA00023136"/>
    </source>
</evidence>
<gene>
    <name evidence="6" type="ORF">DRP44_03735</name>
</gene>
<feature type="domain" description="OmpA-like" evidence="5">
    <location>
        <begin position="694"/>
        <end position="813"/>
    </location>
</feature>
<dbReference type="Gene3D" id="3.30.1330.60">
    <property type="entry name" value="OmpA-like domain"/>
    <property type="match status" value="1"/>
</dbReference>
<dbReference type="InterPro" id="IPR043781">
    <property type="entry name" value="DUF5723"/>
</dbReference>
<evidence type="ECO:0000313" key="6">
    <source>
        <dbReference type="EMBL" id="RKX66631.1"/>
    </source>
</evidence>
<comment type="caution">
    <text evidence="6">The sequence shown here is derived from an EMBL/GenBank/DDBJ whole genome shotgun (WGS) entry which is preliminary data.</text>
</comment>
<evidence type="ECO:0000256" key="4">
    <source>
        <dbReference type="PROSITE-ProRule" id="PRU00473"/>
    </source>
</evidence>
<dbReference type="Proteomes" id="UP000282321">
    <property type="component" value="Unassembled WGS sequence"/>
</dbReference>
<evidence type="ECO:0000313" key="7">
    <source>
        <dbReference type="Proteomes" id="UP000282321"/>
    </source>
</evidence>
<dbReference type="CDD" id="cd07185">
    <property type="entry name" value="OmpA_C-like"/>
    <property type="match status" value="1"/>
</dbReference>
<reference evidence="6 7" key="1">
    <citation type="submission" date="2018-06" db="EMBL/GenBank/DDBJ databases">
        <title>Extensive metabolic versatility and redundancy in microbially diverse, dynamic hydrothermal sediments.</title>
        <authorList>
            <person name="Dombrowski N."/>
            <person name="Teske A."/>
            <person name="Baker B.J."/>
        </authorList>
    </citation>
    <scope>NUCLEOTIDE SEQUENCE [LARGE SCALE GENOMIC DNA]</scope>
    <source>
        <strain evidence="6">B35_G9</strain>
    </source>
</reference>
<dbReference type="GO" id="GO:0009279">
    <property type="term" value="C:cell outer membrane"/>
    <property type="evidence" value="ECO:0007669"/>
    <property type="project" value="UniProtKB-SubCell"/>
</dbReference>
<evidence type="ECO:0000259" key="5">
    <source>
        <dbReference type="PROSITE" id="PS51123"/>
    </source>
</evidence>
<dbReference type="AlphaFoldDB" id="A0A660S8Q8"/>
<dbReference type="Gene3D" id="2.60.40.1120">
    <property type="entry name" value="Carboxypeptidase-like, regulatory domain"/>
    <property type="match status" value="2"/>
</dbReference>
<protein>
    <recommendedName>
        <fullName evidence="5">OmpA-like domain-containing protein</fullName>
    </recommendedName>
</protein>
<accession>A0A660S8Q8</accession>
<dbReference type="InterPro" id="IPR006664">
    <property type="entry name" value="OMP_bac"/>
</dbReference>
<dbReference type="PRINTS" id="PR01021">
    <property type="entry name" value="OMPADOMAIN"/>
</dbReference>
<dbReference type="PANTHER" id="PTHR30329:SF21">
    <property type="entry name" value="LIPOPROTEIN YIAD-RELATED"/>
    <property type="match status" value="1"/>
</dbReference>
<dbReference type="PROSITE" id="PS51123">
    <property type="entry name" value="OMPA_2"/>
    <property type="match status" value="1"/>
</dbReference>
<dbReference type="EMBL" id="QNBC01000037">
    <property type="protein sequence ID" value="RKX66631.1"/>
    <property type="molecule type" value="Genomic_DNA"/>
</dbReference>
<keyword evidence="3" id="KW-0998">Cell outer membrane</keyword>
<proteinExistence type="predicted"/>
<dbReference type="PANTHER" id="PTHR30329">
    <property type="entry name" value="STATOR ELEMENT OF FLAGELLAR MOTOR COMPLEX"/>
    <property type="match status" value="1"/>
</dbReference>
<dbReference type="SUPFAM" id="SSF103088">
    <property type="entry name" value="OmpA-like"/>
    <property type="match status" value="1"/>
</dbReference>
<dbReference type="Pfam" id="PF18990">
    <property type="entry name" value="DUF5723"/>
    <property type="match status" value="1"/>
</dbReference>
<evidence type="ECO:0000256" key="1">
    <source>
        <dbReference type="ARBA" id="ARBA00004442"/>
    </source>
</evidence>
<dbReference type="InterPro" id="IPR036737">
    <property type="entry name" value="OmpA-like_sf"/>
</dbReference>
<keyword evidence="2 4" id="KW-0472">Membrane</keyword>